<reference evidence="2" key="1">
    <citation type="submission" date="2021-06" db="EMBL/GenBank/DDBJ databases">
        <authorList>
            <person name="Kallberg Y."/>
            <person name="Tangrot J."/>
            <person name="Rosling A."/>
        </authorList>
    </citation>
    <scope>NUCLEOTIDE SEQUENCE</scope>
    <source>
        <strain evidence="2">CL551</strain>
    </source>
</reference>
<dbReference type="Gene3D" id="1.10.30.10">
    <property type="entry name" value="High mobility group box domain"/>
    <property type="match status" value="1"/>
</dbReference>
<gene>
    <name evidence="2" type="ORF">AMORRO_LOCUS1844</name>
</gene>
<dbReference type="OrthoDB" id="6247875at2759"/>
<evidence type="ECO:0000313" key="2">
    <source>
        <dbReference type="EMBL" id="CAG8470762.1"/>
    </source>
</evidence>
<evidence type="ECO:0000313" key="3">
    <source>
        <dbReference type="Proteomes" id="UP000789342"/>
    </source>
</evidence>
<dbReference type="SUPFAM" id="SSF47095">
    <property type="entry name" value="HMG-box"/>
    <property type="match status" value="1"/>
</dbReference>
<keyword evidence="3" id="KW-1185">Reference proteome</keyword>
<feature type="domain" description="HMG box" evidence="1">
    <location>
        <begin position="29"/>
        <end position="81"/>
    </location>
</feature>
<organism evidence="2 3">
    <name type="scientific">Acaulospora morrowiae</name>
    <dbReference type="NCBI Taxonomy" id="94023"/>
    <lineage>
        <taxon>Eukaryota</taxon>
        <taxon>Fungi</taxon>
        <taxon>Fungi incertae sedis</taxon>
        <taxon>Mucoromycota</taxon>
        <taxon>Glomeromycotina</taxon>
        <taxon>Glomeromycetes</taxon>
        <taxon>Diversisporales</taxon>
        <taxon>Acaulosporaceae</taxon>
        <taxon>Acaulospora</taxon>
    </lineage>
</organism>
<dbReference type="AlphaFoldDB" id="A0A9N8W4I6"/>
<sequence length="192" mass="22444">MNPESITVPFPPSVKPQDFVPKVGTRASKKSPNAFFIYRKAFLNQLRVHNCKIKMTDVSPFISASWRRETLQVKEAYKEISRQVEKLTIEMSQKKKSIHKNLKPTPVYLESKEVQPPPQYHHEITNYFEFSSASNLLTTEQNSLQFQPVAEDFIHENLPLFAQPQPIFNPFYVLFEPCNPMYYELPDNSQEF</sequence>
<evidence type="ECO:0000259" key="1">
    <source>
        <dbReference type="Pfam" id="PF00505"/>
    </source>
</evidence>
<comment type="caution">
    <text evidence="2">The sequence shown here is derived from an EMBL/GenBank/DDBJ whole genome shotgun (WGS) entry which is preliminary data.</text>
</comment>
<dbReference type="Pfam" id="PF00505">
    <property type="entry name" value="HMG_box"/>
    <property type="match status" value="1"/>
</dbReference>
<dbReference type="InterPro" id="IPR036910">
    <property type="entry name" value="HMG_box_dom_sf"/>
</dbReference>
<name>A0A9N8W4I6_9GLOM</name>
<dbReference type="Proteomes" id="UP000789342">
    <property type="component" value="Unassembled WGS sequence"/>
</dbReference>
<protein>
    <submittedName>
        <fullName evidence="2">415_t:CDS:1</fullName>
    </submittedName>
</protein>
<dbReference type="EMBL" id="CAJVPV010000715">
    <property type="protein sequence ID" value="CAG8470762.1"/>
    <property type="molecule type" value="Genomic_DNA"/>
</dbReference>
<dbReference type="InterPro" id="IPR009071">
    <property type="entry name" value="HMG_box_dom"/>
</dbReference>
<accession>A0A9N8W4I6</accession>
<proteinExistence type="predicted"/>